<proteinExistence type="predicted"/>
<dbReference type="AlphaFoldDB" id="A0A7M2T5U3"/>
<dbReference type="Proteomes" id="UP000594008">
    <property type="component" value="Chromosome"/>
</dbReference>
<sequence length="153" mass="15998">MQAEGTHPTSDPAAAARAQLEGLLTSFITRIPGAQQALLGTGDGLKLAFTEQHVDDADTLAATISGLFALARQQFKGAKGGVRQVVVEHDAGSLFLMSAGLVNEAVLGTVLAVVTTPEADPGQVGHEMEMLIKALDEHLIIQARRNTIYGQGL</sequence>
<organism evidence="2 3">
    <name type="scientific">Streptomyces chromofuscus</name>
    <dbReference type="NCBI Taxonomy" id="42881"/>
    <lineage>
        <taxon>Bacteria</taxon>
        <taxon>Bacillati</taxon>
        <taxon>Actinomycetota</taxon>
        <taxon>Actinomycetes</taxon>
        <taxon>Kitasatosporales</taxon>
        <taxon>Streptomycetaceae</taxon>
        <taxon>Streptomyces</taxon>
    </lineage>
</organism>
<gene>
    <name evidence="2" type="ORF">IPT68_25250</name>
</gene>
<accession>A0A7M2T5U3</accession>
<dbReference type="InterPro" id="IPR004942">
    <property type="entry name" value="Roadblock/LAMTOR2_dom"/>
</dbReference>
<dbReference type="SMART" id="SM00960">
    <property type="entry name" value="Robl_LC7"/>
    <property type="match status" value="1"/>
</dbReference>
<evidence type="ECO:0000313" key="3">
    <source>
        <dbReference type="Proteomes" id="UP000594008"/>
    </source>
</evidence>
<dbReference type="EMBL" id="CP063374">
    <property type="protein sequence ID" value="QOV43058.1"/>
    <property type="molecule type" value="Genomic_DNA"/>
</dbReference>
<feature type="domain" description="Roadblock/LAMTOR2" evidence="1">
    <location>
        <begin position="21"/>
        <end position="115"/>
    </location>
</feature>
<dbReference type="PANTHER" id="PTHR36222">
    <property type="entry name" value="SERINE PROTEASE INHIBITOR RV3364C"/>
    <property type="match status" value="1"/>
</dbReference>
<reference evidence="2 3" key="1">
    <citation type="submission" date="2020-10" db="EMBL/GenBank/DDBJ databases">
        <title>Streptomyces chromofuscus complate genome analysis.</title>
        <authorList>
            <person name="Anwar N."/>
        </authorList>
    </citation>
    <scope>NUCLEOTIDE SEQUENCE [LARGE SCALE GENOMIC DNA]</scope>
    <source>
        <strain evidence="2 3">DSM 40273</strain>
    </source>
</reference>
<dbReference type="PANTHER" id="PTHR36222:SF1">
    <property type="entry name" value="SERINE PROTEASE INHIBITOR RV3364C"/>
    <property type="match status" value="1"/>
</dbReference>
<protein>
    <submittedName>
        <fullName evidence="2">Roadblock/LC7 domain-containing protein</fullName>
    </submittedName>
</protein>
<dbReference type="RefSeq" id="WP_189696648.1">
    <property type="nucleotide sequence ID" value="NZ_BMTA01000002.1"/>
</dbReference>
<name>A0A7M2T5U3_STRCW</name>
<evidence type="ECO:0000313" key="2">
    <source>
        <dbReference type="EMBL" id="QOV43058.1"/>
    </source>
</evidence>
<dbReference type="InterPro" id="IPR053141">
    <property type="entry name" value="Mycobact_SerProt_Inhib_Rv3364c"/>
</dbReference>
<dbReference type="Pfam" id="PF03259">
    <property type="entry name" value="Robl_LC7"/>
    <property type="match status" value="1"/>
</dbReference>
<dbReference type="Gene3D" id="3.30.450.30">
    <property type="entry name" value="Dynein light chain 2a, cytoplasmic"/>
    <property type="match status" value="1"/>
</dbReference>
<evidence type="ECO:0000259" key="1">
    <source>
        <dbReference type="SMART" id="SM00960"/>
    </source>
</evidence>
<keyword evidence="3" id="KW-1185">Reference proteome</keyword>
<dbReference type="KEGG" id="schf:IPT68_25250"/>
<dbReference type="SUPFAM" id="SSF103196">
    <property type="entry name" value="Roadblock/LC7 domain"/>
    <property type="match status" value="1"/>
</dbReference>